<keyword evidence="1" id="KW-0812">Transmembrane</keyword>
<evidence type="ECO:0000313" key="2">
    <source>
        <dbReference type="EMBL" id="GAA3829790.1"/>
    </source>
</evidence>
<reference evidence="3" key="1">
    <citation type="journal article" date="2019" name="Int. J. Syst. Evol. Microbiol.">
        <title>The Global Catalogue of Microorganisms (GCM) 10K type strain sequencing project: providing services to taxonomists for standard genome sequencing and annotation.</title>
        <authorList>
            <consortium name="The Broad Institute Genomics Platform"/>
            <consortium name="The Broad Institute Genome Sequencing Center for Infectious Disease"/>
            <person name="Wu L."/>
            <person name="Ma J."/>
        </authorList>
    </citation>
    <scope>NUCLEOTIDE SEQUENCE [LARGE SCALE GENOMIC DNA]</scope>
    <source>
        <strain evidence="3">JCM 16908</strain>
    </source>
</reference>
<proteinExistence type="predicted"/>
<comment type="caution">
    <text evidence="2">The sequence shown here is derived from an EMBL/GenBank/DDBJ whole genome shotgun (WGS) entry which is preliminary data.</text>
</comment>
<gene>
    <name evidence="2" type="ORF">GCM10022226_58300</name>
</gene>
<keyword evidence="1" id="KW-0472">Membrane</keyword>
<feature type="transmembrane region" description="Helical" evidence="1">
    <location>
        <begin position="155"/>
        <end position="177"/>
    </location>
</feature>
<dbReference type="Proteomes" id="UP001500888">
    <property type="component" value="Unassembled WGS sequence"/>
</dbReference>
<dbReference type="EMBL" id="BAAAZR010000028">
    <property type="protein sequence ID" value="GAA3829790.1"/>
    <property type="molecule type" value="Genomic_DNA"/>
</dbReference>
<evidence type="ECO:0000256" key="1">
    <source>
        <dbReference type="SAM" id="Phobius"/>
    </source>
</evidence>
<accession>A0ABP7IXY6</accession>
<evidence type="ECO:0008006" key="4">
    <source>
        <dbReference type="Google" id="ProtNLM"/>
    </source>
</evidence>
<organism evidence="2 3">
    <name type="scientific">Sphaerisporangium flaviroseum</name>
    <dbReference type="NCBI Taxonomy" id="509199"/>
    <lineage>
        <taxon>Bacteria</taxon>
        <taxon>Bacillati</taxon>
        <taxon>Actinomycetota</taxon>
        <taxon>Actinomycetes</taxon>
        <taxon>Streptosporangiales</taxon>
        <taxon>Streptosporangiaceae</taxon>
        <taxon>Sphaerisporangium</taxon>
    </lineage>
</organism>
<name>A0ABP7IXY6_9ACTN</name>
<keyword evidence="3" id="KW-1185">Reference proteome</keyword>
<sequence>MDGFFVDYGGLNDFQRKHTARQSTANDFVRAFEQLHPQPADFPEAAGDSQTMINEQSTAAVTAAGLVSASHHDTTLKVNAMGSHYGQAEAANTGAVTTLAKETDTGAAVTLAGGANWDEEPPVGPRGMSFAVQATSAISSLTGLLRATNLKRDPFYAFVGGSAAAGLNMVATMIVVANTRDADVWEQRGYAAASLRDGLTEHAGAIRHAADATGDHLRGDAGDAFRGFVTTDVVVPNKTLADAAGEMALYSMAAAEAQRKFNNQIIAAASVSMLLGTPAAYWLPPVQGAVAVWWLLYVLRCRRELKNDFAAAAAHLGRTAALHDISHKLRGGSGTQAAPRTVTV</sequence>
<keyword evidence="1" id="KW-1133">Transmembrane helix</keyword>
<evidence type="ECO:0000313" key="3">
    <source>
        <dbReference type="Proteomes" id="UP001500888"/>
    </source>
</evidence>
<dbReference type="RefSeq" id="WP_344947168.1">
    <property type="nucleotide sequence ID" value="NZ_BAAAZR010000028.1"/>
</dbReference>
<feature type="transmembrane region" description="Helical" evidence="1">
    <location>
        <begin position="279"/>
        <end position="299"/>
    </location>
</feature>
<protein>
    <recommendedName>
        <fullName evidence="4">ESX-1 secretion-associated protein EspA/EspE-like domain-containing protein</fullName>
    </recommendedName>
</protein>